<keyword evidence="3" id="KW-1185">Reference proteome</keyword>
<evidence type="ECO:0000313" key="2">
    <source>
        <dbReference type="EMBL" id="VEP12299.1"/>
    </source>
</evidence>
<proteinExistence type="predicted"/>
<dbReference type="EMBL" id="CAACVJ010000048">
    <property type="protein sequence ID" value="VEP12299.1"/>
    <property type="molecule type" value="Genomic_DNA"/>
</dbReference>
<organism evidence="2 3">
    <name type="scientific">Hyella patelloides LEGE 07179</name>
    <dbReference type="NCBI Taxonomy" id="945734"/>
    <lineage>
        <taxon>Bacteria</taxon>
        <taxon>Bacillati</taxon>
        <taxon>Cyanobacteriota</taxon>
        <taxon>Cyanophyceae</taxon>
        <taxon>Pleurocapsales</taxon>
        <taxon>Hyellaceae</taxon>
        <taxon>Hyella</taxon>
    </lineage>
</organism>
<keyword evidence="1" id="KW-0472">Membrane</keyword>
<keyword evidence="1" id="KW-0812">Transmembrane</keyword>
<evidence type="ECO:0000313" key="3">
    <source>
        <dbReference type="Proteomes" id="UP000320055"/>
    </source>
</evidence>
<feature type="transmembrane region" description="Helical" evidence="1">
    <location>
        <begin position="12"/>
        <end position="31"/>
    </location>
</feature>
<name>A0A563VLI3_9CYAN</name>
<evidence type="ECO:0000256" key="1">
    <source>
        <dbReference type="SAM" id="Phobius"/>
    </source>
</evidence>
<dbReference type="RefSeq" id="WP_144870210.1">
    <property type="nucleotide sequence ID" value="NZ_LR213893.1"/>
</dbReference>
<gene>
    <name evidence="2" type="ORF">H1P_1410014</name>
</gene>
<dbReference type="Pfam" id="PF11320">
    <property type="entry name" value="DUF3122"/>
    <property type="match status" value="1"/>
</dbReference>
<dbReference type="OrthoDB" id="463245at2"/>
<dbReference type="AlphaFoldDB" id="A0A563VLI3"/>
<keyword evidence="1" id="KW-1133">Transmembrane helix</keyword>
<sequence length="187" mass="20915">MLRHVLHNLELAIACMLATLILFMIISLLTIQPAIGTITETDIAPGQIHCRSEQVLTDEAGHKWEIMLFTNQVDFPQVASLNLRLSGLSSSLRIQSQKPLVVNDSSDLYEVSNIFLEKSPLPSIGQYDLKKIIPQLSTEKLLLEIPLENGKSSRLHIPQTMVQEWQEVAAKTANPSQKFPSNFQLVC</sequence>
<reference evidence="2 3" key="1">
    <citation type="submission" date="2019-01" db="EMBL/GenBank/DDBJ databases">
        <authorList>
            <person name="Brito A."/>
        </authorList>
    </citation>
    <scope>NUCLEOTIDE SEQUENCE [LARGE SCALE GENOMIC DNA]</scope>
    <source>
        <strain evidence="2">1</strain>
    </source>
</reference>
<dbReference type="Proteomes" id="UP000320055">
    <property type="component" value="Unassembled WGS sequence"/>
</dbReference>
<dbReference type="InterPro" id="IPR021469">
    <property type="entry name" value="DUF3122"/>
</dbReference>
<protein>
    <recommendedName>
        <fullName evidence="4">DUF3122 domain-containing protein</fullName>
    </recommendedName>
</protein>
<evidence type="ECO:0008006" key="4">
    <source>
        <dbReference type="Google" id="ProtNLM"/>
    </source>
</evidence>
<accession>A0A563VLI3</accession>